<dbReference type="Proteomes" id="UP000316621">
    <property type="component" value="Chromosome 5"/>
</dbReference>
<organism evidence="1 2">
    <name type="scientific">Papaver somniferum</name>
    <name type="common">Opium poppy</name>
    <dbReference type="NCBI Taxonomy" id="3469"/>
    <lineage>
        <taxon>Eukaryota</taxon>
        <taxon>Viridiplantae</taxon>
        <taxon>Streptophyta</taxon>
        <taxon>Embryophyta</taxon>
        <taxon>Tracheophyta</taxon>
        <taxon>Spermatophyta</taxon>
        <taxon>Magnoliopsida</taxon>
        <taxon>Ranunculales</taxon>
        <taxon>Papaveraceae</taxon>
        <taxon>Papaveroideae</taxon>
        <taxon>Papaver</taxon>
    </lineage>
</organism>
<sequence>MDDISSTPSAAASTFTTYLDQHNDFSSHYFDFFFLRYFIRGIGGHSGGSLWWWNVQIMIPLADMSFLNYSNNSKNLETKVLDLTSSITLRNPIYSLRSLLSPILHFFH</sequence>
<dbReference type="Gramene" id="RZC63030">
    <property type="protein sequence ID" value="RZC63030"/>
    <property type="gene ID" value="C5167_024792"/>
</dbReference>
<keyword evidence="2" id="KW-1185">Reference proteome</keyword>
<gene>
    <name evidence="1" type="ORF">C5167_024792</name>
</gene>
<dbReference type="AlphaFoldDB" id="A0A4Y7JSJ5"/>
<evidence type="ECO:0000313" key="1">
    <source>
        <dbReference type="EMBL" id="RZC63030.1"/>
    </source>
</evidence>
<name>A0A4Y7JSJ5_PAPSO</name>
<evidence type="ECO:0000313" key="2">
    <source>
        <dbReference type="Proteomes" id="UP000316621"/>
    </source>
</evidence>
<dbReference type="EMBL" id="CM010719">
    <property type="protein sequence ID" value="RZC63030.1"/>
    <property type="molecule type" value="Genomic_DNA"/>
</dbReference>
<proteinExistence type="predicted"/>
<reference evidence="1 2" key="1">
    <citation type="journal article" date="2018" name="Science">
        <title>The opium poppy genome and morphinan production.</title>
        <authorList>
            <person name="Guo L."/>
            <person name="Winzer T."/>
            <person name="Yang X."/>
            <person name="Li Y."/>
            <person name="Ning Z."/>
            <person name="He Z."/>
            <person name="Teodor R."/>
            <person name="Lu Y."/>
            <person name="Bowser T.A."/>
            <person name="Graham I.A."/>
            <person name="Ye K."/>
        </authorList>
    </citation>
    <scope>NUCLEOTIDE SEQUENCE [LARGE SCALE GENOMIC DNA]</scope>
    <source>
        <strain evidence="2">cv. HN1</strain>
        <tissue evidence="1">Leaves</tissue>
    </source>
</reference>
<accession>A0A4Y7JSJ5</accession>
<protein>
    <submittedName>
        <fullName evidence="1">Uncharacterized protein</fullName>
    </submittedName>
</protein>